<organism evidence="2">
    <name type="scientific">bioreactor metagenome</name>
    <dbReference type="NCBI Taxonomy" id="1076179"/>
    <lineage>
        <taxon>unclassified sequences</taxon>
        <taxon>metagenomes</taxon>
        <taxon>ecological metagenomes</taxon>
    </lineage>
</organism>
<reference evidence="2" key="1">
    <citation type="submission" date="2019-08" db="EMBL/GenBank/DDBJ databases">
        <authorList>
            <person name="Kucharzyk K."/>
            <person name="Murdoch R.W."/>
            <person name="Higgins S."/>
            <person name="Loffler F."/>
        </authorList>
    </citation>
    <scope>NUCLEOTIDE SEQUENCE</scope>
</reference>
<evidence type="ECO:0000313" key="2">
    <source>
        <dbReference type="EMBL" id="MPM88193.1"/>
    </source>
</evidence>
<dbReference type="AlphaFoldDB" id="A0A645DH91"/>
<proteinExistence type="predicted"/>
<accession>A0A645DH91</accession>
<name>A0A645DH91_9ZZZZ</name>
<gene>
    <name evidence="2" type="ORF">SDC9_135294</name>
</gene>
<dbReference type="EMBL" id="VSSQ01035857">
    <property type="protein sequence ID" value="MPM88193.1"/>
    <property type="molecule type" value="Genomic_DNA"/>
</dbReference>
<protein>
    <submittedName>
        <fullName evidence="2">Uncharacterized protein</fullName>
    </submittedName>
</protein>
<feature type="region of interest" description="Disordered" evidence="1">
    <location>
        <begin position="1"/>
        <end position="55"/>
    </location>
</feature>
<comment type="caution">
    <text evidence="2">The sequence shown here is derived from an EMBL/GenBank/DDBJ whole genome shotgun (WGS) entry which is preliminary data.</text>
</comment>
<sequence length="55" mass="5532">MKLGEHGGDVIKGTGEEAGVDEETGNLANGQPALNGSDAADDTHGCIGKVVDQPR</sequence>
<evidence type="ECO:0000256" key="1">
    <source>
        <dbReference type="SAM" id="MobiDB-lite"/>
    </source>
</evidence>